<evidence type="ECO:0000313" key="1">
    <source>
        <dbReference type="EMBL" id="RNA28682.1"/>
    </source>
</evidence>
<protein>
    <submittedName>
        <fullName evidence="1">Uncharacterized protein</fullName>
    </submittedName>
</protein>
<gene>
    <name evidence="1" type="ORF">BpHYR1_008306</name>
</gene>
<comment type="caution">
    <text evidence="1">The sequence shown here is derived from an EMBL/GenBank/DDBJ whole genome shotgun (WGS) entry which is preliminary data.</text>
</comment>
<evidence type="ECO:0000313" key="2">
    <source>
        <dbReference type="Proteomes" id="UP000276133"/>
    </source>
</evidence>
<keyword evidence="2" id="KW-1185">Reference proteome</keyword>
<sequence>MSSLENFTAVFTLYIRSSMDLVGYGTRRNALFFGLESQFALVVRSNDLTLKLLFFLNFAQCGLDLRLVTFKQL</sequence>
<organism evidence="1 2">
    <name type="scientific">Brachionus plicatilis</name>
    <name type="common">Marine rotifer</name>
    <name type="synonym">Brachionus muelleri</name>
    <dbReference type="NCBI Taxonomy" id="10195"/>
    <lineage>
        <taxon>Eukaryota</taxon>
        <taxon>Metazoa</taxon>
        <taxon>Spiralia</taxon>
        <taxon>Gnathifera</taxon>
        <taxon>Rotifera</taxon>
        <taxon>Eurotatoria</taxon>
        <taxon>Monogononta</taxon>
        <taxon>Pseudotrocha</taxon>
        <taxon>Ploima</taxon>
        <taxon>Brachionidae</taxon>
        <taxon>Brachionus</taxon>
    </lineage>
</organism>
<dbReference type="Proteomes" id="UP000276133">
    <property type="component" value="Unassembled WGS sequence"/>
</dbReference>
<dbReference type="EMBL" id="REGN01002354">
    <property type="protein sequence ID" value="RNA28682.1"/>
    <property type="molecule type" value="Genomic_DNA"/>
</dbReference>
<reference evidence="1 2" key="1">
    <citation type="journal article" date="2018" name="Sci. Rep.">
        <title>Genomic signatures of local adaptation to the degree of environmental predictability in rotifers.</title>
        <authorList>
            <person name="Franch-Gras L."/>
            <person name="Hahn C."/>
            <person name="Garcia-Roger E.M."/>
            <person name="Carmona M.J."/>
            <person name="Serra M."/>
            <person name="Gomez A."/>
        </authorList>
    </citation>
    <scope>NUCLEOTIDE SEQUENCE [LARGE SCALE GENOMIC DNA]</scope>
    <source>
        <strain evidence="1">HYR1</strain>
    </source>
</reference>
<accession>A0A3M7RYY9</accession>
<name>A0A3M7RYY9_BRAPC</name>
<proteinExistence type="predicted"/>
<dbReference type="AlphaFoldDB" id="A0A3M7RYY9"/>